<dbReference type="EMBL" id="CP048659">
    <property type="protein sequence ID" value="QOW46055.1"/>
    <property type="molecule type" value="Genomic_DNA"/>
</dbReference>
<sequence>MANSIQMHGQDKLIEFMRRVEQQVADPSDLWRDIGDILVHNTEERFYTGIGTDDKPWQKSWRAQEKGGQTLRKDGHLIKSIIARVQRNKINVGTNLIYAPLMHFGGVVKPKKGEYLKFKTPLGGWVQLKSVTIPARPFLGISVDDSQEILFEIEEYLREALNNAK</sequence>
<dbReference type="Proteomes" id="UP000593966">
    <property type="component" value="Chromosome"/>
</dbReference>
<proteinExistence type="predicted"/>
<dbReference type="InterPro" id="IPR006522">
    <property type="entry name" value="Phage_virion_morphogenesis"/>
</dbReference>
<evidence type="ECO:0000313" key="1">
    <source>
        <dbReference type="EMBL" id="QOW46055.1"/>
    </source>
</evidence>
<dbReference type="Pfam" id="PF05069">
    <property type="entry name" value="Phage_tail_S"/>
    <property type="match status" value="1"/>
</dbReference>
<name>A0A7S7AH47_9GAMM</name>
<keyword evidence="2" id="KW-1185">Reference proteome</keyword>
<accession>A0A7S7AH47</accession>
<protein>
    <submittedName>
        <fullName evidence="1">Virion morphogenesis protein</fullName>
    </submittedName>
</protein>
<gene>
    <name evidence="1" type="ORF">G0028_09195</name>
</gene>
<reference evidence="1 2" key="1">
    <citation type="submission" date="2020-02" db="EMBL/GenBank/DDBJ databases">
        <title>Tigecycline-resistant Acinetobacter species from pigs and migratory birds.</title>
        <authorList>
            <person name="Chen C."/>
            <person name="Sun J."/>
            <person name="Liao X.-P."/>
            <person name="Liu Y.-H."/>
        </authorList>
    </citation>
    <scope>NUCLEOTIDE SEQUENCE [LARGE SCALE GENOMIC DNA]</scope>
    <source>
        <strain evidence="1 2">YH12207_T</strain>
    </source>
</reference>
<evidence type="ECO:0000313" key="2">
    <source>
        <dbReference type="Proteomes" id="UP000593966"/>
    </source>
</evidence>
<organism evidence="1 2">
    <name type="scientific">Acinetobacter piscicola</name>
    <dbReference type="NCBI Taxonomy" id="2006115"/>
    <lineage>
        <taxon>Bacteria</taxon>
        <taxon>Pseudomonadati</taxon>
        <taxon>Pseudomonadota</taxon>
        <taxon>Gammaproteobacteria</taxon>
        <taxon>Moraxellales</taxon>
        <taxon>Moraxellaceae</taxon>
        <taxon>Acinetobacter</taxon>
    </lineage>
</organism>
<dbReference type="RefSeq" id="WP_180047548.1">
    <property type="nucleotide sequence ID" value="NZ_CP048659.1"/>
</dbReference>
<dbReference type="AlphaFoldDB" id="A0A7S7AH47"/>